<dbReference type="AlphaFoldDB" id="A0A316M2K8"/>
<organism evidence="1 2">
    <name type="scientific">Clostridium cadaveris</name>
    <dbReference type="NCBI Taxonomy" id="1529"/>
    <lineage>
        <taxon>Bacteria</taxon>
        <taxon>Bacillati</taxon>
        <taxon>Bacillota</taxon>
        <taxon>Clostridia</taxon>
        <taxon>Eubacteriales</taxon>
        <taxon>Clostridiaceae</taxon>
        <taxon>Clostridium</taxon>
    </lineage>
</organism>
<gene>
    <name evidence="1" type="ORF">DBY38_10960</name>
</gene>
<accession>A0A316M2K8</accession>
<comment type="caution">
    <text evidence="1">The sequence shown here is derived from an EMBL/GenBank/DDBJ whole genome shotgun (WGS) entry which is preliminary data.</text>
</comment>
<dbReference type="PROSITE" id="PS00409">
    <property type="entry name" value="PROKAR_NTER_METHYL"/>
    <property type="match status" value="1"/>
</dbReference>
<dbReference type="NCBIfam" id="TIGR02532">
    <property type="entry name" value="IV_pilin_GFxxxE"/>
    <property type="match status" value="1"/>
</dbReference>
<dbReference type="InterPro" id="IPR045584">
    <property type="entry name" value="Pilin-like"/>
</dbReference>
<dbReference type="SUPFAM" id="SSF54523">
    <property type="entry name" value="Pili subunits"/>
    <property type="match status" value="1"/>
</dbReference>
<dbReference type="Gene3D" id="3.30.700.10">
    <property type="entry name" value="Glycoprotein, Type 4 Pilin"/>
    <property type="match status" value="1"/>
</dbReference>
<sequence length="134" mass="14164">MMIKKGNKTKKGFTLIEMIIVIAVMAIIGAIAIPNLSAVKDNVAQKADNESCATIERTTKMVLADKDLSKSTAKYNVTFNNGAVSVSGANDKGDGNVASELQKCLADIKEPQADGKKGFVISIENSKVTVNTTT</sequence>
<protein>
    <submittedName>
        <fullName evidence="1">Prepilin-type cleavage/methylation domain-containing protein</fullName>
    </submittedName>
</protein>
<evidence type="ECO:0000313" key="2">
    <source>
        <dbReference type="Proteomes" id="UP000246114"/>
    </source>
</evidence>
<evidence type="ECO:0000313" key="1">
    <source>
        <dbReference type="EMBL" id="PWL52444.1"/>
    </source>
</evidence>
<dbReference type="EMBL" id="QAMZ01000049">
    <property type="protein sequence ID" value="PWL52444.1"/>
    <property type="molecule type" value="Genomic_DNA"/>
</dbReference>
<dbReference type="Proteomes" id="UP000246114">
    <property type="component" value="Unassembled WGS sequence"/>
</dbReference>
<name>A0A316M2K8_9CLOT</name>
<reference evidence="1 2" key="1">
    <citation type="submission" date="2018-03" db="EMBL/GenBank/DDBJ databases">
        <title>The uncultured portion of the human microbiome is neutrally assembled.</title>
        <authorList>
            <person name="Jeraldo P."/>
            <person name="Boardman L."/>
            <person name="White B.A."/>
            <person name="Nelson H."/>
            <person name="Goldenfeld N."/>
            <person name="Chia N."/>
        </authorList>
    </citation>
    <scope>NUCLEOTIDE SEQUENCE [LARGE SCALE GENOMIC DNA]</scope>
    <source>
        <strain evidence="1">CIM:MAG 903</strain>
    </source>
</reference>
<dbReference type="InterPro" id="IPR012902">
    <property type="entry name" value="N_methyl_site"/>
</dbReference>
<dbReference type="Pfam" id="PF07963">
    <property type="entry name" value="N_methyl"/>
    <property type="match status" value="1"/>
</dbReference>
<proteinExistence type="predicted"/>